<dbReference type="CDD" id="cd00130">
    <property type="entry name" value="PAS"/>
    <property type="match status" value="2"/>
</dbReference>
<dbReference type="SUPFAM" id="SSF55874">
    <property type="entry name" value="ATPase domain of HSP90 chaperone/DNA topoisomerase II/histidine kinase"/>
    <property type="match status" value="1"/>
</dbReference>
<dbReference type="AlphaFoldDB" id="A0A0L8LBH4"/>
<dbReference type="InterPro" id="IPR013656">
    <property type="entry name" value="PAS_4"/>
</dbReference>
<dbReference type="Gene3D" id="3.60.40.10">
    <property type="entry name" value="PPM-type phosphatase domain"/>
    <property type="match status" value="1"/>
</dbReference>
<name>A0A0L8LBH4_9ACTN</name>
<dbReference type="FunFam" id="3.30.450.40:FF:000035">
    <property type="entry name" value="PAS sensor protein"/>
    <property type="match status" value="1"/>
</dbReference>
<keyword evidence="4" id="KW-1185">Reference proteome</keyword>
<dbReference type="PROSITE" id="PS50112">
    <property type="entry name" value="PAS"/>
    <property type="match status" value="1"/>
</dbReference>
<dbReference type="PANTHER" id="PTHR43156:SF2">
    <property type="entry name" value="STAGE II SPORULATION PROTEIN E"/>
    <property type="match status" value="1"/>
</dbReference>
<feature type="domain" description="PAS" evidence="2">
    <location>
        <begin position="25"/>
        <end position="64"/>
    </location>
</feature>
<evidence type="ECO:0000259" key="2">
    <source>
        <dbReference type="PROSITE" id="PS50112"/>
    </source>
</evidence>
<dbReference type="EMBL" id="LGUS01000157">
    <property type="protein sequence ID" value="KOG35381.1"/>
    <property type="molecule type" value="Genomic_DNA"/>
</dbReference>
<dbReference type="InterPro" id="IPR003594">
    <property type="entry name" value="HATPase_dom"/>
</dbReference>
<dbReference type="SUPFAM" id="SSF55781">
    <property type="entry name" value="GAF domain-like"/>
    <property type="match status" value="1"/>
</dbReference>
<dbReference type="InterPro" id="IPR036457">
    <property type="entry name" value="PPM-type-like_dom_sf"/>
</dbReference>
<organism evidence="3 4">
    <name type="scientific">Streptomyces resistomycificus</name>
    <dbReference type="NCBI Taxonomy" id="67356"/>
    <lineage>
        <taxon>Bacteria</taxon>
        <taxon>Bacillati</taxon>
        <taxon>Actinomycetota</taxon>
        <taxon>Actinomycetes</taxon>
        <taxon>Kitasatosporales</taxon>
        <taxon>Streptomycetaceae</taxon>
        <taxon>Streptomyces</taxon>
        <taxon>Streptomyces aurantiacus group</taxon>
    </lineage>
</organism>
<dbReference type="GO" id="GO:0016791">
    <property type="term" value="F:phosphatase activity"/>
    <property type="evidence" value="ECO:0007669"/>
    <property type="project" value="TreeGrafter"/>
</dbReference>
<accession>A0A0L8LBH4</accession>
<proteinExistence type="predicted"/>
<evidence type="ECO:0000313" key="3">
    <source>
        <dbReference type="EMBL" id="KOG35381.1"/>
    </source>
</evidence>
<dbReference type="Gene3D" id="3.30.450.40">
    <property type="match status" value="1"/>
</dbReference>
<dbReference type="SUPFAM" id="SSF55785">
    <property type="entry name" value="PYP-like sensor domain (PAS domain)"/>
    <property type="match status" value="2"/>
</dbReference>
<dbReference type="Gene3D" id="3.30.565.10">
    <property type="entry name" value="Histidine kinase-like ATPase, C-terminal domain"/>
    <property type="match status" value="1"/>
</dbReference>
<dbReference type="eggNOG" id="COG2203">
    <property type="taxonomic scope" value="Bacteria"/>
</dbReference>
<dbReference type="Pfam" id="PF08448">
    <property type="entry name" value="PAS_4"/>
    <property type="match status" value="1"/>
</dbReference>
<keyword evidence="1" id="KW-0378">Hydrolase</keyword>
<dbReference type="Gene3D" id="3.30.450.20">
    <property type="entry name" value="PAS domain"/>
    <property type="match status" value="2"/>
</dbReference>
<dbReference type="SUPFAM" id="SSF81606">
    <property type="entry name" value="PP2C-like"/>
    <property type="match status" value="1"/>
</dbReference>
<dbReference type="InterPro" id="IPR001932">
    <property type="entry name" value="PPM-type_phosphatase-like_dom"/>
</dbReference>
<dbReference type="InterPro" id="IPR003018">
    <property type="entry name" value="GAF"/>
</dbReference>
<dbReference type="Pfam" id="PF00989">
    <property type="entry name" value="PAS"/>
    <property type="match status" value="1"/>
</dbReference>
<evidence type="ECO:0000256" key="1">
    <source>
        <dbReference type="ARBA" id="ARBA00022801"/>
    </source>
</evidence>
<sequence>MMFPKEVTPDGTHGPFEMANVAAAVIDAKGTVIGWTGAAERLLGYGTAEVLDRSAAMLLAQPEDAARAAEVAVECGTRESWGGLVGARHSDGRRIEVGLRVTAMSDTDDRKAWLVSAIDVSKAPTWAVNGEVLEGFLTRSPLGMAVLSPDLRYVWMNDTLERYGGVPRDERLGRRMSDSLPGLNTGALEAQMRRVLETGVPVIDYEYRGWTWADPYQEHAYSTSFFRLDDPDGSPLGVCYMGMDVTDRWRARERLALLSEASACIGGTLNVMRTAQELADFSVPRLADFVTVDLLEAVLAGEEPGSRTPDGTYPARRAGQQSIHEGCPESVIATGDPIAAPMSSPYIQSMVNDTSILEPCLDPDTTPWVAEDPARAESMKEFGAPSAMWVPLSARGTVLGVATFIRTEHPQPFEEDDLLLAEELVSRAAVWVENARRYTREHAAALALQRSLLPQGLNGGTAMEVASRYLPADAREGVSGDWFDVIQLSGARIALVVGDVVGHGLNAAATMGRLRTAVQTLADMDLPPDELLAHLDDLVIRLTEEKDGDDEPIATAVLGATCLYAVYDPVTQLCTMARAGHPPPAVVAPGGKVVFPDLPAGPPLGLGSLPFESAEISLPEGSLIALYTDGLIESSDQDIDVGLSRLSDVLAQSGLPPEELCSAVVNNLLTGPQTDDVALLLARPHALGADRVASWDLPTDPAIVASARELAVRQLLGWQLDDLVMTTELVVSELVTNAIRHGTGPVRLRMIRHDKLICEVSDASNTSPRMGHARTTDEGGRGLFLVAQLTRRWGTRYTPAGKIIWAEQDLPAGWVTGAGADPPDA</sequence>
<dbReference type="GO" id="GO:0006355">
    <property type="term" value="P:regulation of DNA-templated transcription"/>
    <property type="evidence" value="ECO:0007669"/>
    <property type="project" value="InterPro"/>
</dbReference>
<dbReference type="eggNOG" id="COG2208">
    <property type="taxonomic scope" value="Bacteria"/>
</dbReference>
<dbReference type="FunFam" id="3.30.565.10:FF:000028">
    <property type="entry name" value="PAS sensor protein"/>
    <property type="match status" value="1"/>
</dbReference>
<dbReference type="CDD" id="cd16936">
    <property type="entry name" value="HATPase_RsbW-like"/>
    <property type="match status" value="1"/>
</dbReference>
<reference evidence="4" key="1">
    <citation type="submission" date="2015-07" db="EMBL/GenBank/DDBJ databases">
        <authorList>
            <person name="Ju K.-S."/>
            <person name="Doroghazi J.R."/>
            <person name="Metcalf W.W."/>
        </authorList>
    </citation>
    <scope>NUCLEOTIDE SEQUENCE [LARGE SCALE GENOMIC DNA]</scope>
    <source>
        <strain evidence="4">NRRL 2290</strain>
    </source>
</reference>
<dbReference type="PATRIC" id="fig|67356.5.peg.3237"/>
<dbReference type="InterPro" id="IPR036890">
    <property type="entry name" value="HATPase_C_sf"/>
</dbReference>
<dbReference type="Pfam" id="PF01590">
    <property type="entry name" value="GAF"/>
    <property type="match status" value="1"/>
</dbReference>
<dbReference type="SMART" id="SM00331">
    <property type="entry name" value="PP2C_SIG"/>
    <property type="match status" value="1"/>
</dbReference>
<protein>
    <submittedName>
        <fullName evidence="3">Protein phosphatase</fullName>
    </submittedName>
</protein>
<gene>
    <name evidence="3" type="ORF">ADK37_15095</name>
</gene>
<evidence type="ECO:0000313" key="4">
    <source>
        <dbReference type="Proteomes" id="UP000037251"/>
    </source>
</evidence>
<dbReference type="InterPro" id="IPR052016">
    <property type="entry name" value="Bact_Sigma-Reg"/>
</dbReference>
<dbReference type="InterPro" id="IPR000014">
    <property type="entry name" value="PAS"/>
</dbReference>
<dbReference type="STRING" id="67356.AQJ84_15040"/>
<dbReference type="RefSeq" id="WP_053191295.1">
    <property type="nucleotide sequence ID" value="NZ_KQ948991.1"/>
</dbReference>
<dbReference type="InterPro" id="IPR035965">
    <property type="entry name" value="PAS-like_dom_sf"/>
</dbReference>
<dbReference type="InterPro" id="IPR013767">
    <property type="entry name" value="PAS_fold"/>
</dbReference>
<dbReference type="Proteomes" id="UP000037251">
    <property type="component" value="Unassembled WGS sequence"/>
</dbReference>
<dbReference type="PANTHER" id="PTHR43156">
    <property type="entry name" value="STAGE II SPORULATION PROTEIN E-RELATED"/>
    <property type="match status" value="1"/>
</dbReference>
<dbReference type="FunFam" id="3.60.40.10:FF:000031">
    <property type="entry name" value="PAS sensor protein"/>
    <property type="match status" value="1"/>
</dbReference>
<dbReference type="NCBIfam" id="TIGR00229">
    <property type="entry name" value="sensory_box"/>
    <property type="match status" value="1"/>
</dbReference>
<comment type="caution">
    <text evidence="3">The sequence shown here is derived from an EMBL/GenBank/DDBJ whole genome shotgun (WGS) entry which is preliminary data.</text>
</comment>
<dbReference type="OrthoDB" id="118142at2"/>
<dbReference type="Pfam" id="PF13581">
    <property type="entry name" value="HATPase_c_2"/>
    <property type="match status" value="1"/>
</dbReference>
<dbReference type="InterPro" id="IPR029016">
    <property type="entry name" value="GAF-like_dom_sf"/>
</dbReference>
<dbReference type="Pfam" id="PF07228">
    <property type="entry name" value="SpoIIE"/>
    <property type="match status" value="1"/>
</dbReference>